<evidence type="ECO:0000313" key="1">
    <source>
        <dbReference type="EMBL" id="ART88910.1"/>
    </source>
</evidence>
<reference evidence="1" key="1">
    <citation type="journal article" date="2018" name="Vet. Microbiol.">
        <title>ICEAplChn1, a novel SXT/R391 integrative conjugative element (ICE), carrying multiple antibiotic resistance genes in Actinobacillus pleuropneumoniae.</title>
        <authorList>
            <person name="Xu J."/>
            <person name="Jia H."/>
            <person name="Cui G."/>
            <person name="Tong H."/>
            <person name="Wei J."/>
            <person name="Shao D."/>
            <person name="Liu K."/>
            <person name="Qiu Y."/>
            <person name="Li B."/>
            <person name="Ma Z."/>
        </authorList>
    </citation>
    <scope>NUCLEOTIDE SEQUENCE</scope>
    <source>
        <strain evidence="1">App6</strain>
    </source>
</reference>
<dbReference type="AlphaFoldDB" id="A0A2Z2JPB8"/>
<dbReference type="SUPFAM" id="SSF46955">
    <property type="entry name" value="Putative DNA-binding domain"/>
    <property type="match status" value="1"/>
</dbReference>
<dbReference type="InterPro" id="IPR009061">
    <property type="entry name" value="DNA-bd_dom_put_sf"/>
</dbReference>
<organism evidence="1">
    <name type="scientific">Actinobacillus pleuropneumoniae</name>
    <name type="common">Haemophilus pleuropneumoniae</name>
    <dbReference type="NCBI Taxonomy" id="715"/>
    <lineage>
        <taxon>Bacteria</taxon>
        <taxon>Pseudomonadati</taxon>
        <taxon>Pseudomonadota</taxon>
        <taxon>Gammaproteobacteria</taxon>
        <taxon>Pasteurellales</taxon>
        <taxon>Pasteurellaceae</taxon>
        <taxon>Actinobacillus</taxon>
    </lineage>
</organism>
<proteinExistence type="predicted"/>
<protein>
    <submittedName>
        <fullName evidence="1">Xis</fullName>
    </submittedName>
</protein>
<name>A0A2Z2JPB8_ACTPL</name>
<gene>
    <name evidence="1" type="primary">xis</name>
</gene>
<dbReference type="EMBL" id="KX196444">
    <property type="protein sequence ID" value="ART88910.1"/>
    <property type="molecule type" value="Genomic_DNA"/>
</dbReference>
<accession>A0A2Z2JPB8</accession>
<sequence length="66" mass="7994">MQMTAVAHQVTPFLTSYEVMARYHISYTTLWRRIKDGSLPQPRINRNTRNKLWHIEDLEEHERNVN</sequence>